<reference evidence="2 3" key="1">
    <citation type="journal article" date="2010" name="Nat. Biotechnol.">
        <title>Genome sequence of the model mushroom Schizophyllum commune.</title>
        <authorList>
            <person name="Ohm R.A."/>
            <person name="de Jong J.F."/>
            <person name="Lugones L.G."/>
            <person name="Aerts A."/>
            <person name="Kothe E."/>
            <person name="Stajich J.E."/>
            <person name="de Vries R.P."/>
            <person name="Record E."/>
            <person name="Levasseur A."/>
            <person name="Baker S.E."/>
            <person name="Bartholomew K.A."/>
            <person name="Coutinho P.M."/>
            <person name="Erdmann S."/>
            <person name="Fowler T.J."/>
            <person name="Gathman A.C."/>
            <person name="Lombard V."/>
            <person name="Henrissat B."/>
            <person name="Knabe N."/>
            <person name="Kuees U."/>
            <person name="Lilly W.W."/>
            <person name="Lindquist E."/>
            <person name="Lucas S."/>
            <person name="Magnuson J.K."/>
            <person name="Piumi F."/>
            <person name="Raudaskoski M."/>
            <person name="Salamov A."/>
            <person name="Schmutz J."/>
            <person name="Schwarze F.W.M.R."/>
            <person name="vanKuyk P.A."/>
            <person name="Horton J.S."/>
            <person name="Grigoriev I.V."/>
            <person name="Woesten H.A.B."/>
        </authorList>
    </citation>
    <scope>NUCLEOTIDE SEQUENCE [LARGE SCALE GENOMIC DNA]</scope>
    <source>
        <strain evidence="3">H4-8 / FGSC 9210</strain>
    </source>
</reference>
<evidence type="ECO:0000313" key="2">
    <source>
        <dbReference type="EMBL" id="EFI94286.1"/>
    </source>
</evidence>
<evidence type="ECO:0000256" key="1">
    <source>
        <dbReference type="SAM" id="Coils"/>
    </source>
</evidence>
<dbReference type="AlphaFoldDB" id="D8QB40"/>
<dbReference type="KEGG" id="scm:SCHCO_01038978"/>
<keyword evidence="1" id="KW-0175">Coiled coil</keyword>
<keyword evidence="3" id="KW-1185">Reference proteome</keyword>
<gene>
    <name evidence="2" type="ORF">SCHCODRAFT_11732</name>
</gene>
<protein>
    <submittedName>
        <fullName evidence="2">Expressed protein</fullName>
    </submittedName>
</protein>
<dbReference type="Gene3D" id="1.20.1280.50">
    <property type="match status" value="1"/>
</dbReference>
<dbReference type="EMBL" id="GL377309">
    <property type="protein sequence ID" value="EFI94286.1"/>
    <property type="molecule type" value="Genomic_DNA"/>
</dbReference>
<dbReference type="HOGENOM" id="CLU_1975882_0_0_1"/>
<dbReference type="VEuPathDB" id="FungiDB:SCHCODRAFT_01038978"/>
<dbReference type="GeneID" id="9594343"/>
<dbReference type="InParanoid" id="D8QB40"/>
<feature type="non-terminal residue" evidence="2">
    <location>
        <position position="127"/>
    </location>
</feature>
<feature type="coiled-coil region" evidence="1">
    <location>
        <begin position="33"/>
        <end position="67"/>
    </location>
</feature>
<name>D8QB40_SCHCM</name>
<organism evidence="3">
    <name type="scientific">Schizophyllum commune (strain H4-8 / FGSC 9210)</name>
    <name type="common">Split gill fungus</name>
    <dbReference type="NCBI Taxonomy" id="578458"/>
    <lineage>
        <taxon>Eukaryota</taxon>
        <taxon>Fungi</taxon>
        <taxon>Dikarya</taxon>
        <taxon>Basidiomycota</taxon>
        <taxon>Agaricomycotina</taxon>
        <taxon>Agaricomycetes</taxon>
        <taxon>Agaricomycetidae</taxon>
        <taxon>Agaricales</taxon>
        <taxon>Schizophyllaceae</taxon>
        <taxon>Schizophyllum</taxon>
    </lineage>
</organism>
<dbReference type="Proteomes" id="UP000007431">
    <property type="component" value="Unassembled WGS sequence"/>
</dbReference>
<dbReference type="RefSeq" id="XP_003029189.1">
    <property type="nucleotide sequence ID" value="XM_003029143.1"/>
</dbReference>
<sequence>MPVQTTCPLERAATRANIGYLRSGVAPLLPEEIKFIKDDSANLESELHHVDEEIARLQALRDQIRKQLAISRTMVAPIRRLPPELLAHIFTALADTSTDSCRTRTISTTIACVSTNWRAVARSVHGL</sequence>
<proteinExistence type="predicted"/>
<evidence type="ECO:0000313" key="3">
    <source>
        <dbReference type="Proteomes" id="UP000007431"/>
    </source>
</evidence>
<dbReference type="OMA" id="VHPCKIP"/>
<dbReference type="OrthoDB" id="2981470at2759"/>
<accession>D8QB40</accession>